<dbReference type="OrthoDB" id="5354611at2"/>
<protein>
    <submittedName>
        <fullName evidence="2">3-isopropylmalate dehydratase small subunit</fullName>
        <ecNumber evidence="2">4.2.1.33</ecNumber>
    </submittedName>
</protein>
<dbReference type="RefSeq" id="WP_075494773.1">
    <property type="nucleotide sequence ID" value="NZ_CP053844.1"/>
</dbReference>
<dbReference type="AlphaFoldDB" id="A0A128EDK0"/>
<evidence type="ECO:0000313" key="3">
    <source>
        <dbReference type="Proteomes" id="UP000069632"/>
    </source>
</evidence>
<proteinExistence type="predicted"/>
<gene>
    <name evidence="2" type="ORF">ERS672216_00669</name>
</gene>
<dbReference type="GO" id="GO:0003861">
    <property type="term" value="F:3-isopropylmalate dehydratase activity"/>
    <property type="evidence" value="ECO:0007669"/>
    <property type="project" value="UniProtKB-EC"/>
</dbReference>
<keyword evidence="2" id="KW-0456">Lyase</keyword>
<accession>A0A128EDK0</accession>
<evidence type="ECO:0000313" key="2">
    <source>
        <dbReference type="EMBL" id="CZE47009.1"/>
    </source>
</evidence>
<keyword evidence="1" id="KW-0812">Transmembrane</keyword>
<dbReference type="EC" id="4.2.1.33" evidence="2"/>
<reference evidence="2 3" key="1">
    <citation type="submission" date="2016-02" db="EMBL/GenBank/DDBJ databases">
        <authorList>
            <consortium name="Pathogen Informatics"/>
        </authorList>
    </citation>
    <scope>NUCLEOTIDE SEQUENCE [LARGE SCALE GENOMIC DNA]</scope>
    <source>
        <strain evidence="2 3">RC20</strain>
    </source>
</reference>
<sequence length="163" mass="18812">MNQEINAAFAKAEQILPFLHIIFAMSIVSIQVVLLIGSRYFLKNFSDDYKMVLSFCKKFEISFIILFMLLVLSGFIMSKNGDFKFSDPMVEGILNTKFILSGFILLNFGYIYYKLMMIRKNIEKNEVEEVYDNLVIATKYFTSLNIGLCVIGIYLGVVIVEFR</sequence>
<name>A0A128EDK0_9BACT</name>
<organism evidence="2 3">
    <name type="scientific">Campylobacter geochelonis</name>
    <dbReference type="NCBI Taxonomy" id="1780362"/>
    <lineage>
        <taxon>Bacteria</taxon>
        <taxon>Pseudomonadati</taxon>
        <taxon>Campylobacterota</taxon>
        <taxon>Epsilonproteobacteria</taxon>
        <taxon>Campylobacterales</taxon>
        <taxon>Campylobacteraceae</taxon>
        <taxon>Campylobacter</taxon>
    </lineage>
</organism>
<feature type="transmembrane region" description="Helical" evidence="1">
    <location>
        <begin position="15"/>
        <end position="38"/>
    </location>
</feature>
<keyword evidence="1" id="KW-1133">Transmembrane helix</keyword>
<dbReference type="EMBL" id="FIZP01000002">
    <property type="protein sequence ID" value="CZE47009.1"/>
    <property type="molecule type" value="Genomic_DNA"/>
</dbReference>
<feature type="transmembrane region" description="Helical" evidence="1">
    <location>
        <begin position="59"/>
        <end position="78"/>
    </location>
</feature>
<feature type="transmembrane region" description="Helical" evidence="1">
    <location>
        <begin position="98"/>
        <end position="115"/>
    </location>
</feature>
<keyword evidence="3" id="KW-1185">Reference proteome</keyword>
<evidence type="ECO:0000256" key="1">
    <source>
        <dbReference type="SAM" id="Phobius"/>
    </source>
</evidence>
<keyword evidence="1" id="KW-0472">Membrane</keyword>
<feature type="transmembrane region" description="Helical" evidence="1">
    <location>
        <begin position="140"/>
        <end position="160"/>
    </location>
</feature>
<dbReference type="Proteomes" id="UP000069632">
    <property type="component" value="Unassembled WGS sequence"/>
</dbReference>